<evidence type="ECO:0000313" key="3">
    <source>
        <dbReference type="Proteomes" id="UP001161580"/>
    </source>
</evidence>
<dbReference type="Proteomes" id="UP001161580">
    <property type="component" value="Unassembled WGS sequence"/>
</dbReference>
<evidence type="ECO:0000256" key="1">
    <source>
        <dbReference type="SAM" id="MobiDB-lite"/>
    </source>
</evidence>
<feature type="compositionally biased region" description="Polar residues" evidence="1">
    <location>
        <begin position="34"/>
        <end position="46"/>
    </location>
</feature>
<proteinExistence type="predicted"/>
<organism evidence="2 3">
    <name type="scientific">Ferirhizobium litorale</name>
    <dbReference type="NCBI Taxonomy" id="2927786"/>
    <lineage>
        <taxon>Bacteria</taxon>
        <taxon>Pseudomonadati</taxon>
        <taxon>Pseudomonadota</taxon>
        <taxon>Alphaproteobacteria</taxon>
        <taxon>Hyphomicrobiales</taxon>
        <taxon>Rhizobiaceae</taxon>
        <taxon>Ferirhizobium</taxon>
    </lineage>
</organism>
<sequence length="59" mass="6298">MSKRTMFVMLVIATAAMLALLVYNGDRYGNVTNNPELPNPYGTNSPGEGVTNVPLTPDA</sequence>
<dbReference type="EMBL" id="JALDYZ010000016">
    <property type="protein sequence ID" value="MDI7924581.1"/>
    <property type="molecule type" value="Genomic_DNA"/>
</dbReference>
<comment type="caution">
    <text evidence="2">The sequence shown here is derived from an EMBL/GenBank/DDBJ whole genome shotgun (WGS) entry which is preliminary data.</text>
</comment>
<dbReference type="RefSeq" id="WP_311794647.1">
    <property type="nucleotide sequence ID" value="NZ_JALDYZ010000016.1"/>
</dbReference>
<accession>A0AAE3U3E7</accession>
<protein>
    <submittedName>
        <fullName evidence="2">Uncharacterized protein</fullName>
    </submittedName>
</protein>
<feature type="region of interest" description="Disordered" evidence="1">
    <location>
        <begin position="34"/>
        <end position="59"/>
    </location>
</feature>
<reference evidence="2" key="1">
    <citation type="submission" date="2022-03" db="EMBL/GenBank/DDBJ databases">
        <title>Fererhizobium litorale gen. nov., sp. nov., isolated from sandy sediments of the Sea of Japan seashore.</title>
        <authorList>
            <person name="Romanenko L."/>
            <person name="Kurilenko V."/>
            <person name="Otstavnykh N."/>
            <person name="Svetashev V."/>
            <person name="Tekutyeva L."/>
            <person name="Isaeva M."/>
            <person name="Mikhailov V."/>
        </authorList>
    </citation>
    <scope>NUCLEOTIDE SEQUENCE</scope>
    <source>
        <strain evidence="2">KMM 9576</strain>
    </source>
</reference>
<dbReference type="AlphaFoldDB" id="A0AAE3U3E7"/>
<keyword evidence="3" id="KW-1185">Reference proteome</keyword>
<evidence type="ECO:0000313" key="2">
    <source>
        <dbReference type="EMBL" id="MDI7924581.1"/>
    </source>
</evidence>
<gene>
    <name evidence="2" type="ORF">MRS75_21185</name>
</gene>
<name>A0AAE3U3E7_9HYPH</name>